<feature type="compositionally biased region" description="Basic and acidic residues" evidence="1">
    <location>
        <begin position="347"/>
        <end position="359"/>
    </location>
</feature>
<feature type="region of interest" description="Disordered" evidence="1">
    <location>
        <begin position="65"/>
        <end position="105"/>
    </location>
</feature>
<reference evidence="3" key="2">
    <citation type="submission" date="2022-06" db="UniProtKB">
        <authorList>
            <consortium name="EnsemblMetazoa"/>
        </authorList>
    </citation>
    <scope>IDENTIFICATION</scope>
    <source>
        <strain evidence="3">DF5081</strain>
    </source>
</reference>
<dbReference type="Pfam" id="PF16589">
    <property type="entry name" value="BRCT_2"/>
    <property type="match status" value="1"/>
</dbReference>
<dbReference type="Proteomes" id="UP000005237">
    <property type="component" value="Unassembled WGS sequence"/>
</dbReference>
<feature type="compositionally biased region" description="Basic and acidic residues" evidence="1">
    <location>
        <begin position="412"/>
        <end position="432"/>
    </location>
</feature>
<dbReference type="AlphaFoldDB" id="A0A8R1HZ99"/>
<keyword evidence="4" id="KW-1185">Reference proteome</keyword>
<feature type="domain" description="BRCT" evidence="2">
    <location>
        <begin position="111"/>
        <end position="204"/>
    </location>
</feature>
<accession>A0A8R1HZ99</accession>
<feature type="compositionally biased region" description="Acidic residues" evidence="1">
    <location>
        <begin position="79"/>
        <end position="92"/>
    </location>
</feature>
<dbReference type="InterPro" id="IPR001357">
    <property type="entry name" value="BRCT_dom"/>
</dbReference>
<dbReference type="SUPFAM" id="SSF52113">
    <property type="entry name" value="BRCT domain"/>
    <property type="match status" value="3"/>
</dbReference>
<dbReference type="InterPro" id="IPR036420">
    <property type="entry name" value="BRCT_dom_sf"/>
</dbReference>
<evidence type="ECO:0000256" key="1">
    <source>
        <dbReference type="SAM" id="MobiDB-lite"/>
    </source>
</evidence>
<feature type="domain" description="BRCT" evidence="2">
    <location>
        <begin position="525"/>
        <end position="607"/>
    </location>
</feature>
<protein>
    <recommendedName>
        <fullName evidence="2">BRCT domain-containing protein</fullName>
    </recommendedName>
</protein>
<feature type="region of interest" description="Disordered" evidence="1">
    <location>
        <begin position="388"/>
        <end position="434"/>
    </location>
</feature>
<dbReference type="PROSITE" id="PS50172">
    <property type="entry name" value="BRCT"/>
    <property type="match status" value="3"/>
</dbReference>
<name>A0A8R1HZ99_CAEJA</name>
<proteinExistence type="predicted"/>
<feature type="compositionally biased region" description="Basic and acidic residues" evidence="1">
    <location>
        <begin position="65"/>
        <end position="78"/>
    </location>
</feature>
<sequence length="707" mass="81648">MSIAHGFDPDVSPIFEDDDDEHRQHSVHFSSADTPIRYGRISGQLQRTLGTTRICEETSEQFHEFHQECVAESEHEKEESEPEEGEEDEEVISDSNREGDDVCETDEVIPDSTGLLSDTFIVLSAGCCLPIRHHLSKCLIEMGAEVQKTVDHRTTHLVVDRYADEALVGEAMARSPFPPMMVDVKWIQECMDQRQRCEETDFSMRGARYLRKTCRRLSSFQELPDEGDETRWMDMENEDPQDPAELLRQIKELSDRLDALQNYAPIIRFEYHSPDCPTRQRFSVPPASPSPPQKHRIDPVDFRNLLTSISTSTAIKRRRSFTGFHLEHREPDFTTIREYNRDTRETWKPLDERPRGREKNNKKKKKTIVQTAVNDMRKTMAADLTTIRETFHKNAQLTKSRTPKKRKKNKDKKQSKSSEKKKEKPIPHRSDDSDIQSALASLTISSPPSQNVRNAYSFKSVEILDDVSRRRAPLVVTKSAFINRLQIREQDGEDDDFISDVSAFLKDQKKQRKNASVENKTKIGVIFTGFSKDSGIEKELKKTVKRFKLQVVTEIDDPSTLCVVSRHGKRTLLVLKAICMDVPVVRPQWLEESAEDRRLLCCEDYIFDEWRQISNQTHKIFACFSKIWISVECAAPERADLCWMVERCGGKITRKIHHADLIIAPENWEIPEEVEIPECIEICTPLFIIDSVSRSELQEPHKYVIST</sequence>
<feature type="region of interest" description="Disordered" evidence="1">
    <location>
        <begin position="1"/>
        <end position="27"/>
    </location>
</feature>
<dbReference type="CDD" id="cd17744">
    <property type="entry name" value="BRCT_MDC1_rpt1"/>
    <property type="match status" value="1"/>
</dbReference>
<evidence type="ECO:0000313" key="4">
    <source>
        <dbReference type="Proteomes" id="UP000005237"/>
    </source>
</evidence>
<evidence type="ECO:0000259" key="2">
    <source>
        <dbReference type="PROSITE" id="PS50172"/>
    </source>
</evidence>
<feature type="compositionally biased region" description="Basic residues" evidence="1">
    <location>
        <begin position="401"/>
        <end position="411"/>
    </location>
</feature>
<evidence type="ECO:0000313" key="3">
    <source>
        <dbReference type="EnsemblMetazoa" id="CJA16197.1"/>
    </source>
</evidence>
<dbReference type="EnsemblMetazoa" id="CJA16197.1">
    <property type="protein sequence ID" value="CJA16197.1"/>
    <property type="gene ID" value="WBGene00135401"/>
</dbReference>
<feature type="domain" description="BRCT" evidence="2">
    <location>
        <begin position="616"/>
        <end position="705"/>
    </location>
</feature>
<organism evidence="3 4">
    <name type="scientific">Caenorhabditis japonica</name>
    <dbReference type="NCBI Taxonomy" id="281687"/>
    <lineage>
        <taxon>Eukaryota</taxon>
        <taxon>Metazoa</taxon>
        <taxon>Ecdysozoa</taxon>
        <taxon>Nematoda</taxon>
        <taxon>Chromadorea</taxon>
        <taxon>Rhabditida</taxon>
        <taxon>Rhabditina</taxon>
        <taxon>Rhabditomorpha</taxon>
        <taxon>Rhabditoidea</taxon>
        <taxon>Rhabditidae</taxon>
        <taxon>Peloderinae</taxon>
        <taxon>Caenorhabditis</taxon>
    </lineage>
</organism>
<dbReference type="Gene3D" id="3.40.50.10190">
    <property type="entry name" value="BRCT domain"/>
    <property type="match status" value="3"/>
</dbReference>
<reference evidence="4" key="1">
    <citation type="submission" date="2010-08" db="EMBL/GenBank/DDBJ databases">
        <authorList>
            <consortium name="Caenorhabditis japonica Sequencing Consortium"/>
            <person name="Wilson R.K."/>
        </authorList>
    </citation>
    <scope>NUCLEOTIDE SEQUENCE [LARGE SCALE GENOMIC DNA]</scope>
    <source>
        <strain evidence="4">DF5081</strain>
    </source>
</reference>
<feature type="region of interest" description="Disordered" evidence="1">
    <location>
        <begin position="347"/>
        <end position="367"/>
    </location>
</feature>
<dbReference type="SMART" id="SM00292">
    <property type="entry name" value="BRCT"/>
    <property type="match status" value="3"/>
</dbReference>